<evidence type="ECO:0000313" key="2">
    <source>
        <dbReference type="EMBL" id="RHJ17064.1"/>
    </source>
</evidence>
<reference evidence="2 3" key="1">
    <citation type="submission" date="2018-08" db="EMBL/GenBank/DDBJ databases">
        <title>A genome reference for cultivated species of the human gut microbiota.</title>
        <authorList>
            <person name="Zou Y."/>
            <person name="Xue W."/>
            <person name="Luo G."/>
        </authorList>
    </citation>
    <scope>NUCLEOTIDE SEQUENCE [LARGE SCALE GENOMIC DNA]</scope>
    <source>
        <strain evidence="2 3">AM12-20</strain>
    </source>
</reference>
<feature type="region of interest" description="Disordered" evidence="1">
    <location>
        <begin position="62"/>
        <end position="113"/>
    </location>
</feature>
<proteinExistence type="predicted"/>
<dbReference type="Proteomes" id="UP000284589">
    <property type="component" value="Unassembled WGS sequence"/>
</dbReference>
<gene>
    <name evidence="2" type="ORF">DW139_07775</name>
</gene>
<dbReference type="AlphaFoldDB" id="A0AAX1TWP4"/>
<feature type="compositionally biased region" description="Acidic residues" evidence="1">
    <location>
        <begin position="99"/>
        <end position="113"/>
    </location>
</feature>
<comment type="caution">
    <text evidence="2">The sequence shown here is derived from an EMBL/GenBank/DDBJ whole genome shotgun (WGS) entry which is preliminary data.</text>
</comment>
<dbReference type="EMBL" id="QRLP01000005">
    <property type="protein sequence ID" value="RHJ17064.1"/>
    <property type="molecule type" value="Genomic_DNA"/>
</dbReference>
<evidence type="ECO:0000313" key="3">
    <source>
        <dbReference type="Proteomes" id="UP000284589"/>
    </source>
</evidence>
<name>A0AAX1TWP4_BIFAD</name>
<evidence type="ECO:0000256" key="1">
    <source>
        <dbReference type="SAM" id="MobiDB-lite"/>
    </source>
</evidence>
<organism evidence="2 3">
    <name type="scientific">Bifidobacterium adolescentis</name>
    <dbReference type="NCBI Taxonomy" id="1680"/>
    <lineage>
        <taxon>Bacteria</taxon>
        <taxon>Bacillati</taxon>
        <taxon>Actinomycetota</taxon>
        <taxon>Actinomycetes</taxon>
        <taxon>Bifidobacteriales</taxon>
        <taxon>Bifidobacteriaceae</taxon>
        <taxon>Bifidobacterium</taxon>
    </lineage>
</organism>
<accession>A0AAX1TWP4</accession>
<feature type="compositionally biased region" description="Polar residues" evidence="1">
    <location>
        <begin position="65"/>
        <end position="75"/>
    </location>
</feature>
<sequence length="113" mass="11439">MRDGHVMKWMKDPLAGFISRCGARMGKFTALLVTIAMLAGTTGAGATAFADETVTDGGNVAAESAASQPESTQQSDAEHAVGSDVADIAGQDVAGQSATDDDDAQCLTDDGES</sequence>
<protein>
    <submittedName>
        <fullName evidence="2">Uncharacterized protein</fullName>
    </submittedName>
</protein>